<feature type="compositionally biased region" description="Basic and acidic residues" evidence="1">
    <location>
        <begin position="279"/>
        <end position="296"/>
    </location>
</feature>
<proteinExistence type="predicted"/>
<keyword evidence="4" id="KW-1185">Reference proteome</keyword>
<feature type="domain" description="Integrase catalytic" evidence="2">
    <location>
        <begin position="61"/>
        <end position="183"/>
    </location>
</feature>
<dbReference type="InterPro" id="IPR001584">
    <property type="entry name" value="Integrase_cat-core"/>
</dbReference>
<dbReference type="EMBL" id="CP133613">
    <property type="protein sequence ID" value="WMV14570.1"/>
    <property type="molecule type" value="Genomic_DNA"/>
</dbReference>
<feature type="compositionally biased region" description="Polar residues" evidence="1">
    <location>
        <begin position="302"/>
        <end position="311"/>
    </location>
</feature>
<evidence type="ECO:0000313" key="4">
    <source>
        <dbReference type="Proteomes" id="UP001234989"/>
    </source>
</evidence>
<accession>A0AAF0Q2Y1</accession>
<dbReference type="Gene3D" id="3.30.420.10">
    <property type="entry name" value="Ribonuclease H-like superfamily/Ribonuclease H"/>
    <property type="match status" value="1"/>
</dbReference>
<dbReference type="Pfam" id="PF25597">
    <property type="entry name" value="SH3_retrovirus"/>
    <property type="match status" value="1"/>
</dbReference>
<dbReference type="InterPro" id="IPR039537">
    <property type="entry name" value="Retrotran_Ty1/copia-like"/>
</dbReference>
<protein>
    <recommendedName>
        <fullName evidence="2">Integrase catalytic domain-containing protein</fullName>
    </recommendedName>
</protein>
<dbReference type="SUPFAM" id="SSF53098">
    <property type="entry name" value="Ribonuclease H-like"/>
    <property type="match status" value="1"/>
</dbReference>
<sequence length="392" mass="44413">MQFKNPCETDHGFTPLSKEVSTKYPEGIAAPLNLKEGQSSTKPPRFNGQHYGWWKNRMHDYINVEDTKLWDVILDGPYIPTKEVKDGELTTIVVKTRKEYNEMDRKKIEKNYKAKKILVCGIGSDELVGNTSDHGTEFENSQIEGFCGENGMNHNFSAPRTPQQNGVVKRKNRTLVDIARTMMIDSGLAMNFWAEKTFIAHLKPFGCKCFVLNNEKDDLGKFDARSDEGVFVGYSSTSKAYWVYNKRTLCVEESMHVVFDESEKGDKHKEDHELEELINRKQDNHDAKENGADHTGVHGPSGSAQEVLSQNPEDDEGESDVEKEEEITRKSGWKHQSSHPLDNLISPLDSGIQTRSRARNLVAYSAFKSSIEPKNIKEALQDADWVTSTTTF</sequence>
<dbReference type="InterPro" id="IPR036397">
    <property type="entry name" value="RNaseH_sf"/>
</dbReference>
<evidence type="ECO:0000256" key="1">
    <source>
        <dbReference type="SAM" id="MobiDB-lite"/>
    </source>
</evidence>
<feature type="compositionally biased region" description="Acidic residues" evidence="1">
    <location>
        <begin position="312"/>
        <end position="325"/>
    </location>
</feature>
<organism evidence="3 4">
    <name type="scientific">Solanum verrucosum</name>
    <dbReference type="NCBI Taxonomy" id="315347"/>
    <lineage>
        <taxon>Eukaryota</taxon>
        <taxon>Viridiplantae</taxon>
        <taxon>Streptophyta</taxon>
        <taxon>Embryophyta</taxon>
        <taxon>Tracheophyta</taxon>
        <taxon>Spermatophyta</taxon>
        <taxon>Magnoliopsida</taxon>
        <taxon>eudicotyledons</taxon>
        <taxon>Gunneridae</taxon>
        <taxon>Pentapetalae</taxon>
        <taxon>asterids</taxon>
        <taxon>lamiids</taxon>
        <taxon>Solanales</taxon>
        <taxon>Solanaceae</taxon>
        <taxon>Solanoideae</taxon>
        <taxon>Solaneae</taxon>
        <taxon>Solanum</taxon>
    </lineage>
</organism>
<dbReference type="PROSITE" id="PS50994">
    <property type="entry name" value="INTEGRASE"/>
    <property type="match status" value="1"/>
</dbReference>
<dbReference type="InterPro" id="IPR012337">
    <property type="entry name" value="RNaseH-like_sf"/>
</dbReference>
<dbReference type="Proteomes" id="UP001234989">
    <property type="component" value="Chromosome 2"/>
</dbReference>
<reference evidence="3" key="1">
    <citation type="submission" date="2023-08" db="EMBL/GenBank/DDBJ databases">
        <title>A de novo genome assembly of Solanum verrucosum Schlechtendal, a Mexican diploid species geographically isolated from the other diploid A-genome species in potato relatives.</title>
        <authorList>
            <person name="Hosaka K."/>
        </authorList>
    </citation>
    <scope>NUCLEOTIDE SEQUENCE</scope>
    <source>
        <tissue evidence="3">Young leaves</tissue>
    </source>
</reference>
<dbReference type="GO" id="GO:0003676">
    <property type="term" value="F:nucleic acid binding"/>
    <property type="evidence" value="ECO:0007669"/>
    <property type="project" value="InterPro"/>
</dbReference>
<gene>
    <name evidence="3" type="ORF">MTR67_007955</name>
</gene>
<evidence type="ECO:0000259" key="2">
    <source>
        <dbReference type="PROSITE" id="PS50994"/>
    </source>
</evidence>
<name>A0AAF0Q2Y1_SOLVR</name>
<evidence type="ECO:0000313" key="3">
    <source>
        <dbReference type="EMBL" id="WMV14570.1"/>
    </source>
</evidence>
<dbReference type="InterPro" id="IPR057670">
    <property type="entry name" value="SH3_retrovirus"/>
</dbReference>
<dbReference type="PANTHER" id="PTHR42648:SF21">
    <property type="entry name" value="CYSTEINE-RICH RLK (RECEPTOR-LIKE PROTEIN KINASE) 8"/>
    <property type="match status" value="1"/>
</dbReference>
<dbReference type="AlphaFoldDB" id="A0AAF0Q2Y1"/>
<feature type="region of interest" description="Disordered" evidence="1">
    <location>
        <begin position="279"/>
        <end position="348"/>
    </location>
</feature>
<dbReference type="GO" id="GO:0015074">
    <property type="term" value="P:DNA integration"/>
    <property type="evidence" value="ECO:0007669"/>
    <property type="project" value="InterPro"/>
</dbReference>
<dbReference type="PANTHER" id="PTHR42648">
    <property type="entry name" value="TRANSPOSASE, PUTATIVE-RELATED"/>
    <property type="match status" value="1"/>
</dbReference>